<evidence type="ECO:0000259" key="2">
    <source>
        <dbReference type="PROSITE" id="PS50234"/>
    </source>
</evidence>
<dbReference type="CDD" id="cd00198">
    <property type="entry name" value="vWFA"/>
    <property type="match status" value="1"/>
</dbReference>
<dbReference type="InterPro" id="IPR036465">
    <property type="entry name" value="vWFA_dom_sf"/>
</dbReference>
<keyword evidence="1" id="KW-0472">Membrane</keyword>
<keyword evidence="1" id="KW-0812">Transmembrane</keyword>
<sequence length="589" mass="61964" precursor="true">MRVKNTSKRRQGGQAIVMFTLLVSSVLIPMVGLAIDGGRGYLVRLKLSSAVDGGALAAARLLGSGSNAAQQLSMAKATAAQFVNANFPAKFFGASLSGAANVCVDPGTDSSDPCGVGNGSGISTYKVRTVAVKATATMPTLFMRIIGMPTVTVSGSGTASRRDVRVILVMDRSSSMGTYYSGINQTPPSINDMALKFVNSFSGAGEFGGRDEVGLVVYGGSGIVAYPPRDITKDYTDYTKFTPPDNNFKASGNIPKYIADITSGSNTGTAEALYLAYMTLRADAATNPDLATKLNVIVLFTDGIPNGVTAMANDKTIANQHYLMIPNCTNLGLGDTSRTPMLSGSPNPNIAGWFAQWGGNSYTDNSGPHGFHKPMMAYADTGYTGKGDDIDSYMKNPGHDGGKIDQMTGTGCTADPMVGELNKLPDHDIYGNYLNLSAAPAVSGLTPPVGSAGALYKLGTLYSTSTQCNNSSYNPSAPDNACQMGLGSWQAAAHQAWKIWNQIIWDKATQTNIPDPATNKASPVIFTIGFESTASDLPDMKLLQLIANDPSSPAPFSTRVQGKAYNAKDPNAVDAAFQQIRSEILRLSR</sequence>
<dbReference type="AlphaFoldDB" id="Q01XW3"/>
<dbReference type="PROSITE" id="PS50234">
    <property type="entry name" value="VWFA"/>
    <property type="match status" value="1"/>
</dbReference>
<dbReference type="eggNOG" id="COG2304">
    <property type="taxonomic scope" value="Bacteria"/>
</dbReference>
<evidence type="ECO:0000313" key="3">
    <source>
        <dbReference type="EMBL" id="ABJ85502.1"/>
    </source>
</evidence>
<dbReference type="InterPro" id="IPR028087">
    <property type="entry name" value="Tad_N"/>
</dbReference>
<reference evidence="3" key="1">
    <citation type="submission" date="2006-10" db="EMBL/GenBank/DDBJ databases">
        <title>Complete sequence of Solibacter usitatus Ellin6076.</title>
        <authorList>
            <consortium name="US DOE Joint Genome Institute"/>
            <person name="Copeland A."/>
            <person name="Lucas S."/>
            <person name="Lapidus A."/>
            <person name="Barry K."/>
            <person name="Detter J.C."/>
            <person name="Glavina del Rio T."/>
            <person name="Hammon N."/>
            <person name="Israni S."/>
            <person name="Dalin E."/>
            <person name="Tice H."/>
            <person name="Pitluck S."/>
            <person name="Thompson L.S."/>
            <person name="Brettin T."/>
            <person name="Bruce D."/>
            <person name="Han C."/>
            <person name="Tapia R."/>
            <person name="Gilna P."/>
            <person name="Schmutz J."/>
            <person name="Larimer F."/>
            <person name="Land M."/>
            <person name="Hauser L."/>
            <person name="Kyrpides N."/>
            <person name="Mikhailova N."/>
            <person name="Janssen P.H."/>
            <person name="Kuske C.R."/>
            <person name="Richardson P."/>
        </authorList>
    </citation>
    <scope>NUCLEOTIDE SEQUENCE</scope>
    <source>
        <strain evidence="3">Ellin6076</strain>
    </source>
</reference>
<dbReference type="InParanoid" id="Q01XW3"/>
<name>Q01XW3_SOLUE</name>
<dbReference type="OrthoDB" id="8707694at2"/>
<dbReference type="KEGG" id="sus:Acid_4543"/>
<organism evidence="3">
    <name type="scientific">Solibacter usitatus (strain Ellin6076)</name>
    <dbReference type="NCBI Taxonomy" id="234267"/>
    <lineage>
        <taxon>Bacteria</taxon>
        <taxon>Pseudomonadati</taxon>
        <taxon>Acidobacteriota</taxon>
        <taxon>Terriglobia</taxon>
        <taxon>Bryobacterales</taxon>
        <taxon>Solibacteraceae</taxon>
        <taxon>Candidatus Solibacter</taxon>
    </lineage>
</organism>
<dbReference type="STRING" id="234267.Acid_4543"/>
<dbReference type="eggNOG" id="COG4655">
    <property type="taxonomic scope" value="Bacteria"/>
</dbReference>
<dbReference type="Gene3D" id="3.40.50.410">
    <property type="entry name" value="von Willebrand factor, type A domain"/>
    <property type="match status" value="1"/>
</dbReference>
<feature type="domain" description="VWFA" evidence="2">
    <location>
        <begin position="165"/>
        <end position="306"/>
    </location>
</feature>
<dbReference type="SUPFAM" id="SSF53300">
    <property type="entry name" value="vWA-like"/>
    <property type="match status" value="1"/>
</dbReference>
<dbReference type="InterPro" id="IPR002035">
    <property type="entry name" value="VWF_A"/>
</dbReference>
<dbReference type="EMBL" id="CP000473">
    <property type="protein sequence ID" value="ABJ85502.1"/>
    <property type="molecule type" value="Genomic_DNA"/>
</dbReference>
<dbReference type="HOGENOM" id="CLU_463008_0_0_0"/>
<accession>Q01XW3</accession>
<proteinExistence type="predicted"/>
<gene>
    <name evidence="3" type="ordered locus">Acid_4543</name>
</gene>
<keyword evidence="1" id="KW-1133">Transmembrane helix</keyword>
<feature type="transmembrane region" description="Helical" evidence="1">
    <location>
        <begin position="12"/>
        <end position="35"/>
    </location>
</feature>
<protein>
    <submittedName>
        <fullName evidence="3">von Willebrand factor, type A</fullName>
    </submittedName>
</protein>
<dbReference type="Pfam" id="PF13400">
    <property type="entry name" value="Tad"/>
    <property type="match status" value="1"/>
</dbReference>
<evidence type="ECO:0000256" key="1">
    <source>
        <dbReference type="SAM" id="Phobius"/>
    </source>
</evidence>